<gene>
    <name evidence="1" type="ORF">MSMAW_2454</name>
</gene>
<sequence>MSPNLFFTCKNLQSCLMKLQIIEEVTGEVSSNPVVSDWVKKDRVRAVTAGYLNSLSDEELIEKSTTDQLAAELAAIIKTEIRNARPSAEPDELEAVLNRVDTDVRMGVANGICAVTVSKGETLDILFGKIDNELKNLADETVDKYSGEVAERVTKRLDRTMAAVPCGLPVMPPHWIFTVNVWTYEVMGEYEVFTVIDNDNEVIPKPYFGHKGQKYVREYSEISHPIKTDEQGYNLKLGFNSPINFKFSGYAATIVGTGVEGVGDKEGSKSEQSIGYENLTIKYGELS</sequence>
<dbReference type="PATRIC" id="fig|1434117.4.peg.3131"/>
<dbReference type="Pfam" id="PF23957">
    <property type="entry name" value="DUF7286"/>
    <property type="match status" value="1"/>
</dbReference>
<organism evidence="1 2">
    <name type="scientific">Methanosarcina mazei WWM610</name>
    <dbReference type="NCBI Taxonomy" id="1434117"/>
    <lineage>
        <taxon>Archaea</taxon>
        <taxon>Methanobacteriati</taxon>
        <taxon>Methanobacteriota</taxon>
        <taxon>Stenosarchaea group</taxon>
        <taxon>Methanomicrobia</taxon>
        <taxon>Methanosarcinales</taxon>
        <taxon>Methanosarcinaceae</taxon>
        <taxon>Methanosarcina</taxon>
    </lineage>
</organism>
<dbReference type="AlphaFoldDB" id="A0A0E3PXR8"/>
<evidence type="ECO:0000313" key="1">
    <source>
        <dbReference type="EMBL" id="AKB41445.1"/>
    </source>
</evidence>
<protein>
    <submittedName>
        <fullName evidence="1">Uncharacterized protein</fullName>
    </submittedName>
</protein>
<evidence type="ECO:0000313" key="2">
    <source>
        <dbReference type="Proteomes" id="UP000033058"/>
    </source>
</evidence>
<proteinExistence type="predicted"/>
<dbReference type="Proteomes" id="UP000033058">
    <property type="component" value="Chromosome"/>
</dbReference>
<dbReference type="HOGENOM" id="CLU_089551_0_0_2"/>
<dbReference type="InterPro" id="IPR055710">
    <property type="entry name" value="DUF7286"/>
</dbReference>
<dbReference type="EMBL" id="CP009509">
    <property type="protein sequence ID" value="AKB41445.1"/>
    <property type="molecule type" value="Genomic_DNA"/>
</dbReference>
<accession>A0A0E3PXR8</accession>
<reference evidence="1 2" key="1">
    <citation type="submission" date="2014-07" db="EMBL/GenBank/DDBJ databases">
        <title>Methanogenic archaea and the global carbon cycle.</title>
        <authorList>
            <person name="Henriksen J.R."/>
            <person name="Luke J."/>
            <person name="Reinhart S."/>
            <person name="Benedict M.N."/>
            <person name="Youngblut N.D."/>
            <person name="Metcalf M.E."/>
            <person name="Whitaker R.J."/>
            <person name="Metcalf W.W."/>
        </authorList>
    </citation>
    <scope>NUCLEOTIDE SEQUENCE [LARGE SCALE GENOMIC DNA]</scope>
    <source>
        <strain evidence="1 2">WWM610</strain>
    </source>
</reference>
<name>A0A0E3PXR8_METMZ</name>